<dbReference type="PANTHER" id="PTHR42828">
    <property type="entry name" value="DHBP SYNTHASE RIBB-LIKE ALPHA/BETA DOMAIN-CONTAINING PROTEIN"/>
    <property type="match status" value="1"/>
</dbReference>
<dbReference type="Pfam" id="PF01300">
    <property type="entry name" value="Sua5_yciO_yrdC"/>
    <property type="match status" value="1"/>
</dbReference>
<dbReference type="RefSeq" id="WP_005875960.1">
    <property type="nucleotide sequence ID" value="NZ_CABMNL010000001.1"/>
</dbReference>
<dbReference type="Gene3D" id="3.90.870.10">
    <property type="entry name" value="DHBP synthase"/>
    <property type="match status" value="1"/>
</dbReference>
<evidence type="ECO:0000259" key="1">
    <source>
        <dbReference type="PROSITE" id="PS51163"/>
    </source>
</evidence>
<dbReference type="PANTHER" id="PTHR42828:SF3">
    <property type="entry name" value="THREONYLCARBAMOYL-AMP SYNTHASE"/>
    <property type="match status" value="1"/>
</dbReference>
<dbReference type="Proteomes" id="UP000003973">
    <property type="component" value="Unassembled WGS sequence"/>
</dbReference>
<feature type="domain" description="YrdC-like" evidence="1">
    <location>
        <begin position="15"/>
        <end position="201"/>
    </location>
</feature>
<dbReference type="NCBIfam" id="TIGR00057">
    <property type="entry name" value="L-threonylcarbamoyladenylate synthase"/>
    <property type="match status" value="1"/>
</dbReference>
<dbReference type="AlphaFoldDB" id="C3X1N2"/>
<evidence type="ECO:0000313" key="2">
    <source>
        <dbReference type="EMBL" id="EEO27118.1"/>
    </source>
</evidence>
<dbReference type="PROSITE" id="PS51163">
    <property type="entry name" value="YRDC"/>
    <property type="match status" value="1"/>
</dbReference>
<protein>
    <submittedName>
        <fullName evidence="2">Sua5/YciO/YrdC/YwlC family protein</fullName>
    </submittedName>
</protein>
<dbReference type="InterPro" id="IPR017945">
    <property type="entry name" value="DHBP_synth_RibB-like_a/b_dom"/>
</dbReference>
<sequence>MASFYLEIHPVNPQSRLIKKAADVVRGGGVVVMPTDSSYALVCRLDDKAAVDRIRQIRQMDERHLLTLLCRDLKEVGSYARVDNSAYRLLKAATPGAFTFILQATKEVPRRLSHPSRKTIGLRIPDNRIDQALLEELGEPLIGTTLILPGDEDPLTEGYAIQERLEKLVDAVIDGGACGLLPTTVIDLTGKEPELVRSGRGGPALIGL</sequence>
<keyword evidence="3" id="KW-1185">Reference proteome</keyword>
<dbReference type="InterPro" id="IPR052532">
    <property type="entry name" value="SUA5_domain"/>
</dbReference>
<accession>C3X1N2</accession>
<gene>
    <name evidence="2" type="ORF">OFAG_00271</name>
</gene>
<dbReference type="SUPFAM" id="SSF55821">
    <property type="entry name" value="YrdC/RibB"/>
    <property type="match status" value="1"/>
</dbReference>
<dbReference type="InterPro" id="IPR006070">
    <property type="entry name" value="Sua5-like_dom"/>
</dbReference>
<dbReference type="EMBL" id="ACDP02000029">
    <property type="protein sequence ID" value="EEO27118.1"/>
    <property type="molecule type" value="Genomic_DNA"/>
</dbReference>
<dbReference type="eggNOG" id="COG0009">
    <property type="taxonomic scope" value="Bacteria"/>
</dbReference>
<proteinExistence type="predicted"/>
<organism evidence="2 3">
    <name type="scientific">Oxalobacter paraformigenes</name>
    <dbReference type="NCBI Taxonomy" id="556268"/>
    <lineage>
        <taxon>Bacteria</taxon>
        <taxon>Pseudomonadati</taxon>
        <taxon>Pseudomonadota</taxon>
        <taxon>Betaproteobacteria</taxon>
        <taxon>Burkholderiales</taxon>
        <taxon>Oxalobacteraceae</taxon>
        <taxon>Oxalobacter</taxon>
    </lineage>
</organism>
<dbReference type="HOGENOM" id="CLU_031397_3_0_4"/>
<reference evidence="2" key="1">
    <citation type="submission" date="2011-10" db="EMBL/GenBank/DDBJ databases">
        <title>The Genome Sequence of Oxalobacter formigenes HOxBLS.</title>
        <authorList>
            <consortium name="The Broad Institute Genome Sequencing Platform"/>
            <person name="Earl A."/>
            <person name="Ward D."/>
            <person name="Feldgarden M."/>
            <person name="Gevers D."/>
            <person name="Allison M.J."/>
            <person name="Humphrey S."/>
            <person name="Young S.K."/>
            <person name="Zeng Q."/>
            <person name="Gargeya S."/>
            <person name="Fitzgerald M."/>
            <person name="Haas B."/>
            <person name="Abouelleil A."/>
            <person name="Alvarado L."/>
            <person name="Arachchi H.M."/>
            <person name="Berlin A."/>
            <person name="Brown A."/>
            <person name="Chapman S.B."/>
            <person name="Chen Z."/>
            <person name="Dunbar C."/>
            <person name="Freedman E."/>
            <person name="Gearin G."/>
            <person name="Goldberg J."/>
            <person name="Griggs A."/>
            <person name="Gujja S."/>
            <person name="Heiman D."/>
            <person name="Howarth C."/>
            <person name="Larson L."/>
            <person name="Lui A."/>
            <person name="MacDonald P.J.P."/>
            <person name="Montmayeur A."/>
            <person name="Murphy C."/>
            <person name="Neiman D."/>
            <person name="Pearson M."/>
            <person name="Priest M."/>
            <person name="Roberts A."/>
            <person name="Saif S."/>
            <person name="Shea T."/>
            <person name="Shenoy N."/>
            <person name="Sisk P."/>
            <person name="Stolte C."/>
            <person name="Sykes S."/>
            <person name="Wortman J."/>
            <person name="Nusbaum C."/>
            <person name="Birren B."/>
        </authorList>
    </citation>
    <scope>NUCLEOTIDE SEQUENCE [LARGE SCALE GENOMIC DNA]</scope>
    <source>
        <strain evidence="2">HOxBLS</strain>
    </source>
</reference>
<comment type="caution">
    <text evidence="2">The sequence shown here is derived from an EMBL/GenBank/DDBJ whole genome shotgun (WGS) entry which is preliminary data.</text>
</comment>
<name>C3X1N2_9BURK</name>
<evidence type="ECO:0000313" key="3">
    <source>
        <dbReference type="Proteomes" id="UP000003973"/>
    </source>
</evidence>
<dbReference type="GO" id="GO:0003725">
    <property type="term" value="F:double-stranded RNA binding"/>
    <property type="evidence" value="ECO:0007669"/>
    <property type="project" value="InterPro"/>
</dbReference>